<evidence type="ECO:0000259" key="3">
    <source>
        <dbReference type="PROSITE" id="PS50977"/>
    </source>
</evidence>
<dbReference type="PROSITE" id="PS50977">
    <property type="entry name" value="HTH_TETR_2"/>
    <property type="match status" value="1"/>
</dbReference>
<dbReference type="InterPro" id="IPR049484">
    <property type="entry name" value="Rv0078-like_C"/>
</dbReference>
<proteinExistence type="predicted"/>
<dbReference type="PANTHER" id="PTHR30055:SF223">
    <property type="entry name" value="HTH-TYPE TRANSCRIPTIONAL REGULATOR UIDR"/>
    <property type="match status" value="1"/>
</dbReference>
<comment type="caution">
    <text evidence="4">The sequence shown here is derived from an EMBL/GenBank/DDBJ whole genome shotgun (WGS) entry which is preliminary data.</text>
</comment>
<evidence type="ECO:0000313" key="4">
    <source>
        <dbReference type="EMBL" id="OAT46943.1"/>
    </source>
</evidence>
<dbReference type="GO" id="GO:0003700">
    <property type="term" value="F:DNA-binding transcription factor activity"/>
    <property type="evidence" value="ECO:0007669"/>
    <property type="project" value="TreeGrafter"/>
</dbReference>
<accession>A0AAJ3LUA0</accession>
<dbReference type="EMBL" id="LXEV01000022">
    <property type="protein sequence ID" value="OAT46943.1"/>
    <property type="molecule type" value="Genomic_DNA"/>
</dbReference>
<dbReference type="RefSeq" id="WP_064719919.1">
    <property type="nucleotide sequence ID" value="NZ_LXEV01000022.1"/>
</dbReference>
<feature type="domain" description="HTH tetR-type" evidence="3">
    <location>
        <begin position="10"/>
        <end position="70"/>
    </location>
</feature>
<dbReference type="PROSITE" id="PS01081">
    <property type="entry name" value="HTH_TETR_1"/>
    <property type="match status" value="1"/>
</dbReference>
<keyword evidence="5" id="KW-1185">Reference proteome</keyword>
<dbReference type="SUPFAM" id="SSF48498">
    <property type="entry name" value="Tetracyclin repressor-like, C-terminal domain"/>
    <property type="match status" value="1"/>
</dbReference>
<dbReference type="GO" id="GO:0000976">
    <property type="term" value="F:transcription cis-regulatory region binding"/>
    <property type="evidence" value="ECO:0007669"/>
    <property type="project" value="TreeGrafter"/>
</dbReference>
<dbReference type="SUPFAM" id="SSF46689">
    <property type="entry name" value="Homeodomain-like"/>
    <property type="match status" value="1"/>
</dbReference>
<dbReference type="AlphaFoldDB" id="A0AAJ3LUA0"/>
<sequence length="193" mass="21563">MARRTRAEMEETRLLLLETARKVFCYQGYTDASMDDLTAQAGLTRGALYHHFGDKKGLLSAVVAQIDAEMDARLQAISDNTADLWLAFSQRCHTYLAMALEPEIQRIIMRDARAILSDKVSEPSQSCIISMSAMIKQLIDNKTLKDVDPETLALFIYGSLEAAALWIANSHDGDEQLRKAQLTLDILLNSLRA</sequence>
<dbReference type="InterPro" id="IPR001647">
    <property type="entry name" value="HTH_TetR"/>
</dbReference>
<dbReference type="InterPro" id="IPR009057">
    <property type="entry name" value="Homeodomain-like_sf"/>
</dbReference>
<dbReference type="InterPro" id="IPR023772">
    <property type="entry name" value="DNA-bd_HTH_TetR-type_CS"/>
</dbReference>
<gene>
    <name evidence="4" type="ORF">M997_1941</name>
</gene>
<evidence type="ECO:0000256" key="2">
    <source>
        <dbReference type="PROSITE-ProRule" id="PRU00335"/>
    </source>
</evidence>
<reference evidence="4 5" key="1">
    <citation type="submission" date="2016-04" db="EMBL/GenBank/DDBJ databases">
        <title>ATOL: Assembling a taxonomically balanced genome-scale reconstruction of the evolutionary history of the Enterobacteriaceae.</title>
        <authorList>
            <person name="Plunkett G.III."/>
            <person name="Neeno-Eckwall E.C."/>
            <person name="Glasner J.D."/>
            <person name="Perna N.T."/>
        </authorList>
    </citation>
    <scope>NUCLEOTIDE SEQUENCE [LARGE SCALE GENOMIC DNA]</scope>
    <source>
        <strain evidence="4 5">ATCC 700826</strain>
    </source>
</reference>
<dbReference type="InterPro" id="IPR036271">
    <property type="entry name" value="Tet_transcr_reg_TetR-rel_C_sf"/>
</dbReference>
<feature type="DNA-binding region" description="H-T-H motif" evidence="2">
    <location>
        <begin position="33"/>
        <end position="52"/>
    </location>
</feature>
<dbReference type="InterPro" id="IPR050109">
    <property type="entry name" value="HTH-type_TetR-like_transc_reg"/>
</dbReference>
<evidence type="ECO:0000256" key="1">
    <source>
        <dbReference type="ARBA" id="ARBA00023125"/>
    </source>
</evidence>
<protein>
    <submittedName>
        <fullName evidence="4">TetR family transcriptional regulator</fullName>
    </submittedName>
</protein>
<name>A0AAJ3LUA0_PROHU</name>
<organism evidence="4 5">
    <name type="scientific">Proteus hauseri ATCC 700826</name>
    <dbReference type="NCBI Taxonomy" id="1354271"/>
    <lineage>
        <taxon>Bacteria</taxon>
        <taxon>Pseudomonadati</taxon>
        <taxon>Pseudomonadota</taxon>
        <taxon>Gammaproteobacteria</taxon>
        <taxon>Enterobacterales</taxon>
        <taxon>Morganellaceae</taxon>
        <taxon>Proteus</taxon>
    </lineage>
</organism>
<dbReference type="Pfam" id="PF21351">
    <property type="entry name" value="TetR_C_41"/>
    <property type="match status" value="1"/>
</dbReference>
<evidence type="ECO:0000313" key="5">
    <source>
        <dbReference type="Proteomes" id="UP000078250"/>
    </source>
</evidence>
<dbReference type="PANTHER" id="PTHR30055">
    <property type="entry name" value="HTH-TYPE TRANSCRIPTIONAL REGULATOR RUTR"/>
    <property type="match status" value="1"/>
</dbReference>
<dbReference type="Pfam" id="PF00440">
    <property type="entry name" value="TetR_N"/>
    <property type="match status" value="1"/>
</dbReference>
<dbReference type="Proteomes" id="UP000078250">
    <property type="component" value="Unassembled WGS sequence"/>
</dbReference>
<keyword evidence="1 2" id="KW-0238">DNA-binding</keyword>
<dbReference type="Gene3D" id="1.10.357.10">
    <property type="entry name" value="Tetracycline Repressor, domain 2"/>
    <property type="match status" value="1"/>
</dbReference>
<dbReference type="PRINTS" id="PR00455">
    <property type="entry name" value="HTHTETR"/>
</dbReference>